<protein>
    <submittedName>
        <fullName evidence="2">WXG100 family type VII secretion target</fullName>
    </submittedName>
</protein>
<gene>
    <name evidence="2" type="ORF">OHU17_10565</name>
</gene>
<sequence length="120" mass="12505">MSINSGFGLADDPIVKAKTRISDTAEAVSKQARELADIIETVSAGWTGVGAEAFKSAQIMINSDHDRIRTLLGVLHNAVAQTKNLSNAQDDEVLQAFRKLGSDTGQAGAPPANTSGLNGV</sequence>
<proteinExistence type="predicted"/>
<dbReference type="InterPro" id="IPR036689">
    <property type="entry name" value="ESAT-6-like_sf"/>
</dbReference>
<dbReference type="SUPFAM" id="SSF140453">
    <property type="entry name" value="EsxAB dimer-like"/>
    <property type="match status" value="1"/>
</dbReference>
<evidence type="ECO:0000313" key="2">
    <source>
        <dbReference type="EMBL" id="WUO46248.1"/>
    </source>
</evidence>
<dbReference type="InterPro" id="IPR010310">
    <property type="entry name" value="T7SS_ESAT-6-like"/>
</dbReference>
<feature type="region of interest" description="Disordered" evidence="1">
    <location>
        <begin position="101"/>
        <end position="120"/>
    </location>
</feature>
<evidence type="ECO:0000313" key="3">
    <source>
        <dbReference type="Proteomes" id="UP001432075"/>
    </source>
</evidence>
<dbReference type="Gene3D" id="1.10.287.1060">
    <property type="entry name" value="ESAT-6-like"/>
    <property type="match status" value="1"/>
</dbReference>
<evidence type="ECO:0000256" key="1">
    <source>
        <dbReference type="SAM" id="MobiDB-lite"/>
    </source>
</evidence>
<dbReference type="Pfam" id="PF06013">
    <property type="entry name" value="WXG100"/>
    <property type="match status" value="1"/>
</dbReference>
<reference evidence="2" key="1">
    <citation type="submission" date="2022-10" db="EMBL/GenBank/DDBJ databases">
        <title>The complete genomes of actinobacterial strains from the NBC collection.</title>
        <authorList>
            <person name="Joergensen T.S."/>
            <person name="Alvarez Arevalo M."/>
            <person name="Sterndorff E.B."/>
            <person name="Faurdal D."/>
            <person name="Vuksanovic O."/>
            <person name="Mourched A.-S."/>
            <person name="Charusanti P."/>
            <person name="Shaw S."/>
            <person name="Blin K."/>
            <person name="Weber T."/>
        </authorList>
    </citation>
    <scope>NUCLEOTIDE SEQUENCE</scope>
    <source>
        <strain evidence="2">NBC_00283</strain>
    </source>
</reference>
<organism evidence="2 3">
    <name type="scientific">Streptomyces goshikiensis</name>
    <dbReference type="NCBI Taxonomy" id="1942"/>
    <lineage>
        <taxon>Bacteria</taxon>
        <taxon>Bacillati</taxon>
        <taxon>Actinomycetota</taxon>
        <taxon>Actinomycetes</taxon>
        <taxon>Kitasatosporales</taxon>
        <taxon>Streptomycetaceae</taxon>
        <taxon>Streptomyces</taxon>
    </lineage>
</organism>
<name>A0ABZ1RI22_9ACTN</name>
<keyword evidence="3" id="KW-1185">Reference proteome</keyword>
<dbReference type="RefSeq" id="WP_328775784.1">
    <property type="nucleotide sequence ID" value="NZ_CP108057.1"/>
</dbReference>
<dbReference type="Proteomes" id="UP001432075">
    <property type="component" value="Chromosome"/>
</dbReference>
<accession>A0ABZ1RI22</accession>
<dbReference type="EMBL" id="CP108057">
    <property type="protein sequence ID" value="WUO46248.1"/>
    <property type="molecule type" value="Genomic_DNA"/>
</dbReference>